<gene>
    <name evidence="2" type="ORF">DLAC_00551</name>
</gene>
<proteinExistence type="predicted"/>
<feature type="compositionally biased region" description="Polar residues" evidence="1">
    <location>
        <begin position="337"/>
        <end position="356"/>
    </location>
</feature>
<dbReference type="EMBL" id="LODT01000001">
    <property type="protein sequence ID" value="KYR03059.1"/>
    <property type="molecule type" value="Genomic_DNA"/>
</dbReference>
<feature type="compositionally biased region" description="Low complexity" evidence="1">
    <location>
        <begin position="47"/>
        <end position="123"/>
    </location>
</feature>
<dbReference type="SUPFAM" id="SSF52540">
    <property type="entry name" value="P-loop containing nucleoside triphosphate hydrolases"/>
    <property type="match status" value="1"/>
</dbReference>
<feature type="compositionally biased region" description="Low complexity" evidence="1">
    <location>
        <begin position="254"/>
        <end position="269"/>
    </location>
</feature>
<evidence type="ECO:0000256" key="1">
    <source>
        <dbReference type="SAM" id="MobiDB-lite"/>
    </source>
</evidence>
<accession>A0A152AA09</accession>
<dbReference type="OrthoDB" id="2386367at2759"/>
<keyword evidence="3" id="KW-1185">Reference proteome</keyword>
<dbReference type="STRING" id="361077.A0A152AA09"/>
<sequence length="1544" mass="175919">MSNNNGYKPTFYNNLNHIPIQNQVPKNPQPVAYQPTFYNNMNIIPQQPQQQPQQQPPQQYGQPQAPIQKPIAKPIPQQQPQSPMQKPIAKPIPQQQPQSSLQKPIAKPIPQQQPQPHQQQQTPSYINASLPPPIATTQASPNRPVSFIQPQQPQSPIQKPIAKPIPQQSQPQYQQQPPQQQFNTPIKRSTSVQQLTTSPQQYQQQGTSFVNAPLPPPITSTTQASPNRPVSIIQNTPPSYKPQPNMSPIKRSASVQQLTSPSPLQQSPHKPQPQPQQPQQQPINRSVSMQQLNSPQYNSTPTIKRNNDVPQSSPIYKSPQSPLYKQPPQQQIPKPQFNQTINNNLPTFSKPSSQQKPFVIDHNSNKKINIIPNVNSSNGSVNPNSKSVTPTLPPPIVSTTLSSTTWREKGILFGFPMLNNNDIKNSVMSLLSSNDGIETFTNSCLTLFNNRGLSIPELDQLSANAQYYNISTLLKQVYKSQPQKSDPFKLKLYDTLSLCVVEQKINYSDMIIDLEKQGDIEKVTLKNVIVTIEQRDKVSIERLNTFTFSSGLKYLKDVGQTFEIQFAQDIQSNCVLPIGYYKVGNIRRLKDLEIDIVGKDSMKFTVSLAIHDTTISNGNSSETMPNTAINSIYKIQVRESRQNITQITKSNIDSYISVTENQNEKQKTLHQMELLKQEKDKIRYLLIHSDYKDLLNLLLSELVKSKLQSIDYQVVKSSYSEMHNHYNQVFQQIVELVGNYQKCGVSMVTVDSFLRELVLESNYAKLIDKEQSIVIAKVMGILQKAYEEALKLQDKNTVFFIGNTGSGKSTVIAHLLGAKLTSSVNKLGHVTYSHGDTTDRYPVIGQSLTESETLISKGYTLGNGSDVVLCDCPGFKDSRGSTYELATNLSVDLSIQKCKSIRALVVVLPIQVFSTDRATPVIEMIETVRERFPKVFDPNNMDHSNNVYILISKGSQTTKEARKPFEEGASPNAFESFFKESIETYQKVLNKDPTKGHSNSELNEALRRRSIWNALVQLWKKKQIILLDMEDQFEKDKLLQRISKSPEMDKKYYEKSLKNGNLRKTLTDVLQISTHTFSELLFKRYISSIGDIQLLNKSIQEQHMKMDQIQETSSSKQNNELTLKENIKKYQDILTKISNHTINDDEMFTFNQQAKDQIMDIDQKLYQLEVTLYEGQQDQYAIEQQILSKSQILDGVFQQIHQIELEMDQFRNTQVVDTLFSYINGPDQTLQLFTLKSGANETNFEEMKNFTNEDVVEENIYNTSTYVGTVNITVIIEKEYRLVEKDKMKDIHQEKYAILQGRNFKICDNLGSKASPCGTKVIYSFDTIWSGNPDEIPWFSIEHIVPGQEYNYSMIQNLQSDLRGQKEQLSIESKALELLRKDLSGCKSTVTHAQQSLDILMNEKKQLLEQQQQDLYNQVTKSLEVDTQALERSKNDSRSNELVTSCLDRIQLLTSDKTQIQINKRNLAVIIYHQWETAYSLIEFTKILGGQEFNPFIHYFQQNLNTIVQELKNDLSIQNIPIRKIEIISTSQPINRPKLNQNAR</sequence>
<feature type="compositionally biased region" description="Polar residues" evidence="1">
    <location>
        <begin position="283"/>
        <end position="323"/>
    </location>
</feature>
<evidence type="ECO:0000313" key="2">
    <source>
        <dbReference type="EMBL" id="KYR03059.1"/>
    </source>
</evidence>
<feature type="region of interest" description="Disordered" evidence="1">
    <location>
        <begin position="47"/>
        <end position="358"/>
    </location>
</feature>
<name>A0A152AA09_TIELA</name>
<feature type="compositionally biased region" description="Low complexity" evidence="1">
    <location>
        <begin position="193"/>
        <end position="207"/>
    </location>
</feature>
<feature type="compositionally biased region" description="Low complexity" evidence="1">
    <location>
        <begin position="148"/>
        <end position="181"/>
    </location>
</feature>
<feature type="compositionally biased region" description="Low complexity" evidence="1">
    <location>
        <begin position="373"/>
        <end position="388"/>
    </location>
</feature>
<dbReference type="Gene3D" id="3.40.50.300">
    <property type="entry name" value="P-loop containing nucleotide triphosphate hydrolases"/>
    <property type="match status" value="1"/>
</dbReference>
<comment type="caution">
    <text evidence="2">The sequence shown here is derived from an EMBL/GenBank/DDBJ whole genome shotgun (WGS) entry which is preliminary data.</text>
</comment>
<dbReference type="InParanoid" id="A0A152AA09"/>
<feature type="region of interest" description="Disordered" evidence="1">
    <location>
        <begin position="373"/>
        <end position="393"/>
    </location>
</feature>
<feature type="compositionally biased region" description="Polar residues" evidence="1">
    <location>
        <begin position="182"/>
        <end position="192"/>
    </location>
</feature>
<protein>
    <submittedName>
        <fullName evidence="2">Myb domain-containing protein</fullName>
    </submittedName>
</protein>
<organism evidence="2 3">
    <name type="scientific">Tieghemostelium lacteum</name>
    <name type="common">Slime mold</name>
    <name type="synonym">Dictyostelium lacteum</name>
    <dbReference type="NCBI Taxonomy" id="361077"/>
    <lineage>
        <taxon>Eukaryota</taxon>
        <taxon>Amoebozoa</taxon>
        <taxon>Evosea</taxon>
        <taxon>Eumycetozoa</taxon>
        <taxon>Dictyostelia</taxon>
        <taxon>Dictyosteliales</taxon>
        <taxon>Raperosteliaceae</taxon>
        <taxon>Tieghemostelium</taxon>
    </lineage>
</organism>
<feature type="compositionally biased region" description="Low complexity" evidence="1">
    <location>
        <begin position="326"/>
        <end position="336"/>
    </location>
</feature>
<reference evidence="2 3" key="1">
    <citation type="submission" date="2015-12" db="EMBL/GenBank/DDBJ databases">
        <title>Dictyostelia acquired genes for synthesis and detection of signals that induce cell-type specialization by lateral gene transfer from prokaryotes.</title>
        <authorList>
            <person name="Gloeckner G."/>
            <person name="Schaap P."/>
        </authorList>
    </citation>
    <scope>NUCLEOTIDE SEQUENCE [LARGE SCALE GENOMIC DNA]</scope>
    <source>
        <strain evidence="2 3">TK</strain>
    </source>
</reference>
<dbReference type="InterPro" id="IPR027417">
    <property type="entry name" value="P-loop_NTPase"/>
</dbReference>
<dbReference type="Proteomes" id="UP000076078">
    <property type="component" value="Unassembled WGS sequence"/>
</dbReference>
<dbReference type="CDD" id="cd00882">
    <property type="entry name" value="Ras_like_GTPase"/>
    <property type="match status" value="1"/>
</dbReference>
<feature type="compositionally biased region" description="Polar residues" evidence="1">
    <location>
        <begin position="219"/>
        <end position="246"/>
    </location>
</feature>
<evidence type="ECO:0000313" key="3">
    <source>
        <dbReference type="Proteomes" id="UP000076078"/>
    </source>
</evidence>